<evidence type="ECO:0000259" key="1">
    <source>
        <dbReference type="Pfam" id="PF17111"/>
    </source>
</evidence>
<dbReference type="AlphaFoldDB" id="A0A0C3GSV4"/>
<reference evidence="3" key="2">
    <citation type="submission" date="2015-01" db="EMBL/GenBank/DDBJ databases">
        <title>Evolutionary Origins and Diversification of the Mycorrhizal Mutualists.</title>
        <authorList>
            <consortium name="DOE Joint Genome Institute"/>
            <consortium name="Mycorrhizal Genomics Consortium"/>
            <person name="Kohler A."/>
            <person name="Kuo A."/>
            <person name="Nagy L.G."/>
            <person name="Floudas D."/>
            <person name="Copeland A."/>
            <person name="Barry K.W."/>
            <person name="Cichocki N."/>
            <person name="Veneault-Fourrey C."/>
            <person name="LaButti K."/>
            <person name="Lindquist E.A."/>
            <person name="Lipzen A."/>
            <person name="Lundell T."/>
            <person name="Morin E."/>
            <person name="Murat C."/>
            <person name="Riley R."/>
            <person name="Ohm R."/>
            <person name="Sun H."/>
            <person name="Tunlid A."/>
            <person name="Henrissat B."/>
            <person name="Grigoriev I.V."/>
            <person name="Hibbett D.S."/>
            <person name="Martin F."/>
        </authorList>
    </citation>
    <scope>NUCLEOTIDE SEQUENCE [LARGE SCALE GENOMIC DNA]</scope>
    <source>
        <strain evidence="3">Zn</strain>
    </source>
</reference>
<evidence type="ECO:0000313" key="3">
    <source>
        <dbReference type="Proteomes" id="UP000054321"/>
    </source>
</evidence>
<gene>
    <name evidence="2" type="ORF">OIDMADRAFT_136026</name>
</gene>
<dbReference type="Proteomes" id="UP000054321">
    <property type="component" value="Unassembled WGS sequence"/>
</dbReference>
<reference evidence="2 3" key="1">
    <citation type="submission" date="2014-04" db="EMBL/GenBank/DDBJ databases">
        <authorList>
            <consortium name="DOE Joint Genome Institute"/>
            <person name="Kuo A."/>
            <person name="Martino E."/>
            <person name="Perotto S."/>
            <person name="Kohler A."/>
            <person name="Nagy L.G."/>
            <person name="Floudas D."/>
            <person name="Copeland A."/>
            <person name="Barry K.W."/>
            <person name="Cichocki N."/>
            <person name="Veneault-Fourrey C."/>
            <person name="LaButti K."/>
            <person name="Lindquist E.A."/>
            <person name="Lipzen A."/>
            <person name="Lundell T."/>
            <person name="Morin E."/>
            <person name="Murat C."/>
            <person name="Sun H."/>
            <person name="Tunlid A."/>
            <person name="Henrissat B."/>
            <person name="Grigoriev I.V."/>
            <person name="Hibbett D.S."/>
            <person name="Martin F."/>
            <person name="Nordberg H.P."/>
            <person name="Cantor M.N."/>
            <person name="Hua S.X."/>
        </authorList>
    </citation>
    <scope>NUCLEOTIDE SEQUENCE [LARGE SCALE GENOMIC DNA]</scope>
    <source>
        <strain evidence="2 3">Zn</strain>
    </source>
</reference>
<organism evidence="2 3">
    <name type="scientific">Oidiodendron maius (strain Zn)</name>
    <dbReference type="NCBI Taxonomy" id="913774"/>
    <lineage>
        <taxon>Eukaryota</taxon>
        <taxon>Fungi</taxon>
        <taxon>Dikarya</taxon>
        <taxon>Ascomycota</taxon>
        <taxon>Pezizomycotina</taxon>
        <taxon>Leotiomycetes</taxon>
        <taxon>Leotiomycetes incertae sedis</taxon>
        <taxon>Myxotrichaceae</taxon>
        <taxon>Oidiodendron</taxon>
    </lineage>
</organism>
<protein>
    <recommendedName>
        <fullName evidence="1">Azaphilone pigments biosynthesis cluster protein L N-terminal domain-containing protein</fullName>
    </recommendedName>
</protein>
<dbReference type="EMBL" id="KN832890">
    <property type="protein sequence ID" value="KIM94404.1"/>
    <property type="molecule type" value="Genomic_DNA"/>
</dbReference>
<evidence type="ECO:0000313" key="2">
    <source>
        <dbReference type="EMBL" id="KIM94404.1"/>
    </source>
</evidence>
<dbReference type="Pfam" id="PF17111">
    <property type="entry name" value="PigL_N"/>
    <property type="match status" value="1"/>
</dbReference>
<dbReference type="InParanoid" id="A0A0C3GSV4"/>
<dbReference type="OrthoDB" id="3546600at2759"/>
<dbReference type="HOGENOM" id="CLU_153330_0_0_1"/>
<name>A0A0C3GSV4_OIDMZ</name>
<keyword evidence="3" id="KW-1185">Reference proteome</keyword>
<proteinExistence type="predicted"/>
<sequence>MADPINTFSDIPALAFFTSQFSGARYQTTTSFQSNQRIVRELRGKLEALNKALEALQGMAINIDDDLTILRLPLLQCSDACKDFEAIIAKCTTHSGKSKTSFRDWAKLRYMGDNMSKFKNLLAGYRSNIMVALNAANM</sequence>
<feature type="domain" description="Azaphilone pigments biosynthesis cluster protein L N-terminal" evidence="1">
    <location>
        <begin position="2"/>
        <end position="138"/>
    </location>
</feature>
<accession>A0A0C3GSV4</accession>
<dbReference type="InterPro" id="IPR031348">
    <property type="entry name" value="PigL_N"/>
</dbReference>